<evidence type="ECO:0000256" key="3">
    <source>
        <dbReference type="ARBA" id="ARBA00023163"/>
    </source>
</evidence>
<reference evidence="5 6" key="1">
    <citation type="submission" date="2018-08" db="EMBL/GenBank/DDBJ databases">
        <title>A genome reference for cultivated species of the human gut microbiota.</title>
        <authorList>
            <person name="Zou Y."/>
            <person name="Xue W."/>
            <person name="Luo G."/>
        </authorList>
    </citation>
    <scope>NUCLEOTIDE SEQUENCE [LARGE SCALE GENOMIC DNA]</scope>
    <source>
        <strain evidence="5 6">AF18-46</strain>
    </source>
</reference>
<dbReference type="Pfam" id="PF02311">
    <property type="entry name" value="AraC_binding"/>
    <property type="match status" value="1"/>
</dbReference>
<dbReference type="RefSeq" id="WP_118764215.1">
    <property type="nucleotide sequence ID" value="NZ_CABJCF010000001.1"/>
</dbReference>
<sequence length="388" mass="44902">MISKTTSSNFVKFGTIVPNIPDEDFIVEEFTISTKEIHVLHSYNQSVYLEAFEGMAMVGVVRVPEVDSIESFALHRRVRIEPDVYFNLTSMSEHIVYRLYIPKHATKTTYTLPKPFVYESISPKIRISEIIAYYYVVKRPAYSFLGETHNYYELTFVDQGSLDTTVDGKSYTIGMNECMLYMPGQFHDQKVSSDNPCSYLTVIFAADGVHTDLVSNRVISCTREMQDDINRFVSTSEQANPFKYDGMISCLEQILISFHMYANAKKMPKPITPVNQHFEDRLVEEILEYIHKHILEPLPIEQICDRFAISRSTLQNLFKNNLQVPPKQYINTAKLNQSRLLIRKGDYTITEIASMLSFNSIHYFSRKFTQSYGITPSEYARKIYDQID</sequence>
<comment type="caution">
    <text evidence="5">The sequence shown here is derived from an EMBL/GenBank/DDBJ whole genome shotgun (WGS) entry which is preliminary data.</text>
</comment>
<dbReference type="InterPro" id="IPR037923">
    <property type="entry name" value="HTH-like"/>
</dbReference>
<dbReference type="InterPro" id="IPR018060">
    <property type="entry name" value="HTH_AraC"/>
</dbReference>
<keyword evidence="1" id="KW-0805">Transcription regulation</keyword>
<evidence type="ECO:0000313" key="5">
    <source>
        <dbReference type="EMBL" id="RGT57745.1"/>
    </source>
</evidence>
<evidence type="ECO:0000259" key="4">
    <source>
        <dbReference type="PROSITE" id="PS01124"/>
    </source>
</evidence>
<dbReference type="PRINTS" id="PR00032">
    <property type="entry name" value="HTHARAC"/>
</dbReference>
<keyword evidence="2" id="KW-0238">DNA-binding</keyword>
<dbReference type="SMART" id="SM00342">
    <property type="entry name" value="HTH_ARAC"/>
    <property type="match status" value="1"/>
</dbReference>
<dbReference type="InterPro" id="IPR009057">
    <property type="entry name" value="Homeodomain-like_sf"/>
</dbReference>
<dbReference type="PROSITE" id="PS01124">
    <property type="entry name" value="HTH_ARAC_FAMILY_2"/>
    <property type="match status" value="1"/>
</dbReference>
<dbReference type="SUPFAM" id="SSF51215">
    <property type="entry name" value="Regulatory protein AraC"/>
    <property type="match status" value="1"/>
</dbReference>
<dbReference type="EMBL" id="QRWX01000001">
    <property type="protein sequence ID" value="RGT57745.1"/>
    <property type="molecule type" value="Genomic_DNA"/>
</dbReference>
<dbReference type="GO" id="GO:0003700">
    <property type="term" value="F:DNA-binding transcription factor activity"/>
    <property type="evidence" value="ECO:0007669"/>
    <property type="project" value="InterPro"/>
</dbReference>
<dbReference type="InterPro" id="IPR014710">
    <property type="entry name" value="RmlC-like_jellyroll"/>
</dbReference>
<accession>A0A412PHV0</accession>
<dbReference type="Pfam" id="PF12833">
    <property type="entry name" value="HTH_18"/>
    <property type="match status" value="1"/>
</dbReference>
<organism evidence="5 6">
    <name type="scientific">Solobacterium moorei</name>
    <dbReference type="NCBI Taxonomy" id="102148"/>
    <lineage>
        <taxon>Bacteria</taxon>
        <taxon>Bacillati</taxon>
        <taxon>Bacillota</taxon>
        <taxon>Erysipelotrichia</taxon>
        <taxon>Erysipelotrichales</taxon>
        <taxon>Erysipelotrichaceae</taxon>
        <taxon>Solobacterium</taxon>
    </lineage>
</organism>
<dbReference type="PANTHER" id="PTHR43280">
    <property type="entry name" value="ARAC-FAMILY TRANSCRIPTIONAL REGULATOR"/>
    <property type="match status" value="1"/>
</dbReference>
<feature type="domain" description="HTH araC/xylS-type" evidence="4">
    <location>
        <begin position="284"/>
        <end position="382"/>
    </location>
</feature>
<gene>
    <name evidence="5" type="ORF">DWX20_01475</name>
</gene>
<protein>
    <submittedName>
        <fullName evidence="5">AraC family transcriptional regulator</fullName>
    </submittedName>
</protein>
<keyword evidence="3" id="KW-0804">Transcription</keyword>
<evidence type="ECO:0000313" key="6">
    <source>
        <dbReference type="Proteomes" id="UP000284731"/>
    </source>
</evidence>
<dbReference type="AlphaFoldDB" id="A0A412PHV0"/>
<dbReference type="Proteomes" id="UP000284731">
    <property type="component" value="Unassembled WGS sequence"/>
</dbReference>
<dbReference type="InterPro" id="IPR003313">
    <property type="entry name" value="AraC-bd"/>
</dbReference>
<proteinExistence type="predicted"/>
<dbReference type="SUPFAM" id="SSF46689">
    <property type="entry name" value="Homeodomain-like"/>
    <property type="match status" value="2"/>
</dbReference>
<dbReference type="GO" id="GO:0043565">
    <property type="term" value="F:sequence-specific DNA binding"/>
    <property type="evidence" value="ECO:0007669"/>
    <property type="project" value="InterPro"/>
</dbReference>
<evidence type="ECO:0000256" key="2">
    <source>
        <dbReference type="ARBA" id="ARBA00023125"/>
    </source>
</evidence>
<dbReference type="Gene3D" id="1.10.10.60">
    <property type="entry name" value="Homeodomain-like"/>
    <property type="match status" value="2"/>
</dbReference>
<dbReference type="Gene3D" id="2.60.120.10">
    <property type="entry name" value="Jelly Rolls"/>
    <property type="match status" value="1"/>
</dbReference>
<name>A0A412PHV0_9FIRM</name>
<dbReference type="InterPro" id="IPR020449">
    <property type="entry name" value="Tscrpt_reg_AraC-type_HTH"/>
</dbReference>
<dbReference type="PANTHER" id="PTHR43280:SF2">
    <property type="entry name" value="HTH-TYPE TRANSCRIPTIONAL REGULATOR EXSA"/>
    <property type="match status" value="1"/>
</dbReference>
<evidence type="ECO:0000256" key="1">
    <source>
        <dbReference type="ARBA" id="ARBA00023015"/>
    </source>
</evidence>